<dbReference type="Gene3D" id="4.10.280.10">
    <property type="entry name" value="Helix-loop-helix DNA-binding domain"/>
    <property type="match status" value="1"/>
</dbReference>
<dbReference type="CDD" id="cd11445">
    <property type="entry name" value="bHLH_AtPIF_like"/>
    <property type="match status" value="1"/>
</dbReference>
<dbReference type="Pfam" id="PF00010">
    <property type="entry name" value="HLH"/>
    <property type="match status" value="1"/>
</dbReference>
<accession>A0AAV8QWP8</accession>
<dbReference type="PANTHER" id="PTHR46807:SF7">
    <property type="entry name" value="BHLH DOMAIN-CONTAINING PROTEIN"/>
    <property type="match status" value="1"/>
</dbReference>
<evidence type="ECO:0000313" key="8">
    <source>
        <dbReference type="Proteomes" id="UP001222027"/>
    </source>
</evidence>
<evidence type="ECO:0000256" key="4">
    <source>
        <dbReference type="ARBA" id="ARBA00023163"/>
    </source>
</evidence>
<dbReference type="InterPro" id="IPR036638">
    <property type="entry name" value="HLH_DNA-bd_sf"/>
</dbReference>
<dbReference type="FunFam" id="4.10.280.10:FF:000004">
    <property type="entry name" value="Basic helix-loop-helix transcription factor"/>
    <property type="match status" value="1"/>
</dbReference>
<evidence type="ECO:0000256" key="2">
    <source>
        <dbReference type="ARBA" id="ARBA00005510"/>
    </source>
</evidence>
<dbReference type="GO" id="GO:0005634">
    <property type="term" value="C:nucleus"/>
    <property type="evidence" value="ECO:0007669"/>
    <property type="project" value="UniProtKB-SubCell"/>
</dbReference>
<evidence type="ECO:0000259" key="6">
    <source>
        <dbReference type="PROSITE" id="PS50888"/>
    </source>
</evidence>
<dbReference type="InterPro" id="IPR047265">
    <property type="entry name" value="PIF1-like_bHLH"/>
</dbReference>
<evidence type="ECO:0000256" key="1">
    <source>
        <dbReference type="ARBA" id="ARBA00004123"/>
    </source>
</evidence>
<keyword evidence="3" id="KW-0805">Transcription regulation</keyword>
<evidence type="ECO:0000256" key="5">
    <source>
        <dbReference type="ARBA" id="ARBA00023242"/>
    </source>
</evidence>
<dbReference type="InterPro" id="IPR011598">
    <property type="entry name" value="bHLH_dom"/>
</dbReference>
<keyword evidence="4" id="KW-0804">Transcription</keyword>
<keyword evidence="5" id="KW-0539">Nucleus</keyword>
<dbReference type="PROSITE" id="PS50888">
    <property type="entry name" value="BHLH"/>
    <property type="match status" value="1"/>
</dbReference>
<gene>
    <name evidence="7" type="ORF">OPV22_016959</name>
</gene>
<keyword evidence="8" id="KW-1185">Reference proteome</keyword>
<evidence type="ECO:0000256" key="3">
    <source>
        <dbReference type="ARBA" id="ARBA00023015"/>
    </source>
</evidence>
<comment type="subcellular location">
    <subcellularLocation>
        <location evidence="1">Nucleus</location>
    </subcellularLocation>
</comment>
<evidence type="ECO:0000313" key="7">
    <source>
        <dbReference type="EMBL" id="KAJ8484474.1"/>
    </source>
</evidence>
<organism evidence="7 8">
    <name type="scientific">Ensete ventricosum</name>
    <name type="common">Abyssinian banana</name>
    <name type="synonym">Musa ensete</name>
    <dbReference type="NCBI Taxonomy" id="4639"/>
    <lineage>
        <taxon>Eukaryota</taxon>
        <taxon>Viridiplantae</taxon>
        <taxon>Streptophyta</taxon>
        <taxon>Embryophyta</taxon>
        <taxon>Tracheophyta</taxon>
        <taxon>Spermatophyta</taxon>
        <taxon>Magnoliopsida</taxon>
        <taxon>Liliopsida</taxon>
        <taxon>Zingiberales</taxon>
        <taxon>Musaceae</taxon>
        <taxon>Ensete</taxon>
    </lineage>
</organism>
<dbReference type="PANTHER" id="PTHR46807">
    <property type="entry name" value="TRANSCRIPTION FACTOR PIF3"/>
    <property type="match status" value="1"/>
</dbReference>
<dbReference type="AlphaFoldDB" id="A0AAV8QWP8"/>
<comment type="caution">
    <text evidence="7">The sequence shown here is derived from an EMBL/GenBank/DDBJ whole genome shotgun (WGS) entry which is preliminary data.</text>
</comment>
<dbReference type="EMBL" id="JAQQAF010000005">
    <property type="protein sequence ID" value="KAJ8484474.1"/>
    <property type="molecule type" value="Genomic_DNA"/>
</dbReference>
<dbReference type="GO" id="GO:0046983">
    <property type="term" value="F:protein dimerization activity"/>
    <property type="evidence" value="ECO:0007669"/>
    <property type="project" value="InterPro"/>
</dbReference>
<protein>
    <recommendedName>
        <fullName evidence="6">BHLH domain-containing protein</fullName>
    </recommendedName>
</protein>
<feature type="domain" description="BHLH" evidence="6">
    <location>
        <begin position="250"/>
        <end position="299"/>
    </location>
</feature>
<name>A0AAV8QWP8_ENSVE</name>
<dbReference type="GO" id="GO:0003700">
    <property type="term" value="F:DNA-binding transcription factor activity"/>
    <property type="evidence" value="ECO:0007669"/>
    <property type="project" value="InterPro"/>
</dbReference>
<sequence length="426" mass="46584">MNQYVPDWNLEADTTDFGGILPMANQKNPMGPDSELEEPLWRDGLVVMHGQHHPRASPTIAKLEPEQRQREQSLGRSISSIQDDATASWYPSPLHDSLEKEFCSEFFSEMAGIDGLGPSNMSTIDRYVGFGETSASNVLTAPRNSTLHLQENNTMSSSICEKSQLHAQGDAAGVAGASVPKHAFETALTSSSGGACFSFGRTGDQGGSSQCQKRKQRDVQVAEYQSEEAEFESIEAKKAAQGSISTRRTRAAEVHNLSERRRRDRINEKMKALQELIPHCNKTDKASMLDEAIEYLKSLQLQVQMMWMGGSMAQMMLPGGQQSMPGMAVGVGHACVPLMHHALQSSSTTSQTLSCTSPALQAAMFRNLMQSVHLQESHASSSSSSYLGLHHVQPHFQAMNRYAFGSHMLQQNHPTACENTHKSGSG</sequence>
<dbReference type="InterPro" id="IPR044273">
    <property type="entry name" value="PIF3-like"/>
</dbReference>
<dbReference type="SUPFAM" id="SSF47459">
    <property type="entry name" value="HLH, helix-loop-helix DNA-binding domain"/>
    <property type="match status" value="1"/>
</dbReference>
<proteinExistence type="inferred from homology"/>
<dbReference type="SMART" id="SM00353">
    <property type="entry name" value="HLH"/>
    <property type="match status" value="1"/>
</dbReference>
<dbReference type="Proteomes" id="UP001222027">
    <property type="component" value="Unassembled WGS sequence"/>
</dbReference>
<reference evidence="7 8" key="1">
    <citation type="submission" date="2022-12" db="EMBL/GenBank/DDBJ databases">
        <title>Chromosome-scale assembly of the Ensete ventricosum genome.</title>
        <authorList>
            <person name="Dussert Y."/>
            <person name="Stocks J."/>
            <person name="Wendawek A."/>
            <person name="Woldeyes F."/>
            <person name="Nichols R.A."/>
            <person name="Borrell J.S."/>
        </authorList>
    </citation>
    <scope>NUCLEOTIDE SEQUENCE [LARGE SCALE GENOMIC DNA]</scope>
    <source>
        <strain evidence="8">cv. Maze</strain>
        <tissue evidence="7">Seeds</tissue>
    </source>
</reference>
<comment type="similarity">
    <text evidence="2">Belongs to the bHLH protein family.</text>
</comment>